<name>A0A512MGB0_9BACT</name>
<protein>
    <submittedName>
        <fullName evidence="1">Uncharacterized protein</fullName>
    </submittedName>
</protein>
<dbReference type="Proteomes" id="UP000321577">
    <property type="component" value="Unassembled WGS sequence"/>
</dbReference>
<comment type="caution">
    <text evidence="1">The sequence shown here is derived from an EMBL/GenBank/DDBJ whole genome shotgun (WGS) entry which is preliminary data.</text>
</comment>
<dbReference type="RefSeq" id="WP_146854954.1">
    <property type="nucleotide sequence ID" value="NZ_BKAG01000058.1"/>
</dbReference>
<gene>
    <name evidence="1" type="ORF">BGE01nite_50560</name>
</gene>
<sequence>MSEIPFSHKVEAEDGDPLLKQPCGFTVKAAVLDNRRRLIIEGWFHAAARDAEGGTLSPFLPRQFPFENDGEEIDGACLLQFERGTFPITQAFYCANTHHVNITREIPQKLHRTPRHMV</sequence>
<accession>A0A512MGB0</accession>
<dbReference type="AlphaFoldDB" id="A0A512MGB0"/>
<evidence type="ECO:0000313" key="2">
    <source>
        <dbReference type="Proteomes" id="UP000321577"/>
    </source>
</evidence>
<proteinExistence type="predicted"/>
<organism evidence="1 2">
    <name type="scientific">Brevifollis gellanilyticus</name>
    <dbReference type="NCBI Taxonomy" id="748831"/>
    <lineage>
        <taxon>Bacteria</taxon>
        <taxon>Pseudomonadati</taxon>
        <taxon>Verrucomicrobiota</taxon>
        <taxon>Verrucomicrobiia</taxon>
        <taxon>Verrucomicrobiales</taxon>
        <taxon>Verrucomicrobiaceae</taxon>
    </lineage>
</organism>
<dbReference type="EMBL" id="BKAG01000058">
    <property type="protein sequence ID" value="GEP45765.1"/>
    <property type="molecule type" value="Genomic_DNA"/>
</dbReference>
<keyword evidence="2" id="KW-1185">Reference proteome</keyword>
<reference evidence="1 2" key="1">
    <citation type="submission" date="2019-07" db="EMBL/GenBank/DDBJ databases">
        <title>Whole genome shotgun sequence of Brevifollis gellanilyticus NBRC 108608.</title>
        <authorList>
            <person name="Hosoyama A."/>
            <person name="Uohara A."/>
            <person name="Ohji S."/>
            <person name="Ichikawa N."/>
        </authorList>
    </citation>
    <scope>NUCLEOTIDE SEQUENCE [LARGE SCALE GENOMIC DNA]</scope>
    <source>
        <strain evidence="1 2">NBRC 108608</strain>
    </source>
</reference>
<evidence type="ECO:0000313" key="1">
    <source>
        <dbReference type="EMBL" id="GEP45765.1"/>
    </source>
</evidence>